<dbReference type="Proteomes" id="UP000287651">
    <property type="component" value="Unassembled WGS sequence"/>
</dbReference>
<dbReference type="GO" id="GO:0032432">
    <property type="term" value="C:actin filament bundle"/>
    <property type="evidence" value="ECO:0007669"/>
    <property type="project" value="TreeGrafter"/>
</dbReference>
<dbReference type="AlphaFoldDB" id="A0A426WZ78"/>
<reference evidence="5 6" key="1">
    <citation type="journal article" date="2014" name="Agronomy (Basel)">
        <title>A Draft Genome Sequence for Ensete ventricosum, the Drought-Tolerant Tree Against Hunger.</title>
        <authorList>
            <person name="Harrison J."/>
            <person name="Moore K.A."/>
            <person name="Paszkiewicz K."/>
            <person name="Jones T."/>
            <person name="Grant M."/>
            <person name="Ambacheew D."/>
            <person name="Muzemil S."/>
            <person name="Studholme D.J."/>
        </authorList>
    </citation>
    <scope>NUCLEOTIDE SEQUENCE [LARGE SCALE GENOMIC DNA]</scope>
</reference>
<dbReference type="Gene3D" id="1.10.418.10">
    <property type="entry name" value="Calponin-like domain"/>
    <property type="match status" value="1"/>
</dbReference>
<dbReference type="PANTHER" id="PTHR19961:SF79">
    <property type="entry name" value="FIMBRIN-5"/>
    <property type="match status" value="1"/>
</dbReference>
<dbReference type="PROSITE" id="PS50021">
    <property type="entry name" value="CH"/>
    <property type="match status" value="1"/>
</dbReference>
<name>A0A426WZ78_ENSVE</name>
<dbReference type="FunFam" id="1.10.418.10:FF:000031">
    <property type="entry name" value="Fimbrin-2 like"/>
    <property type="match status" value="1"/>
</dbReference>
<evidence type="ECO:0000313" key="6">
    <source>
        <dbReference type="Proteomes" id="UP000287651"/>
    </source>
</evidence>
<evidence type="ECO:0000256" key="2">
    <source>
        <dbReference type="ARBA" id="ARBA00022737"/>
    </source>
</evidence>
<dbReference type="InterPro" id="IPR036872">
    <property type="entry name" value="CH_dom_sf"/>
</dbReference>
<dbReference type="GO" id="GO:0005737">
    <property type="term" value="C:cytoplasm"/>
    <property type="evidence" value="ECO:0007669"/>
    <property type="project" value="TreeGrafter"/>
</dbReference>
<dbReference type="InterPro" id="IPR001715">
    <property type="entry name" value="CH_dom"/>
</dbReference>
<evidence type="ECO:0000313" key="5">
    <source>
        <dbReference type="EMBL" id="RRT32525.1"/>
    </source>
</evidence>
<feature type="domain" description="Calponin-homology (CH)" evidence="4">
    <location>
        <begin position="78"/>
        <end position="197"/>
    </location>
</feature>
<accession>A0A426WZ78</accession>
<dbReference type="SMART" id="SM00033">
    <property type="entry name" value="CH"/>
    <property type="match status" value="1"/>
</dbReference>
<dbReference type="GO" id="GO:0051639">
    <property type="term" value="P:actin filament network formation"/>
    <property type="evidence" value="ECO:0007669"/>
    <property type="project" value="TreeGrafter"/>
</dbReference>
<dbReference type="PANTHER" id="PTHR19961">
    <property type="entry name" value="FIMBRIN/PLASTIN"/>
    <property type="match status" value="1"/>
</dbReference>
<keyword evidence="3" id="KW-0009">Actin-binding</keyword>
<dbReference type="InterPro" id="IPR039959">
    <property type="entry name" value="Fimbrin/Plastin"/>
</dbReference>
<dbReference type="GO" id="GO:0051015">
    <property type="term" value="F:actin filament binding"/>
    <property type="evidence" value="ECO:0007669"/>
    <property type="project" value="InterPro"/>
</dbReference>
<comment type="subunit">
    <text evidence="1">Interacts with F-actin.</text>
</comment>
<proteinExistence type="predicted"/>
<dbReference type="GO" id="GO:0051017">
    <property type="term" value="P:actin filament bundle assembly"/>
    <property type="evidence" value="ECO:0007669"/>
    <property type="project" value="InterPro"/>
</dbReference>
<evidence type="ECO:0000256" key="1">
    <source>
        <dbReference type="ARBA" id="ARBA00011385"/>
    </source>
</evidence>
<dbReference type="SUPFAM" id="SSF47576">
    <property type="entry name" value="Calponin-homology domain, CH-domain"/>
    <property type="match status" value="1"/>
</dbReference>
<protein>
    <recommendedName>
        <fullName evidence="4">Calponin-homology (CH) domain-containing protein</fullName>
    </recommendedName>
</protein>
<evidence type="ECO:0000259" key="4">
    <source>
        <dbReference type="PROSITE" id="PS50021"/>
    </source>
</evidence>
<dbReference type="Pfam" id="PF00307">
    <property type="entry name" value="CH"/>
    <property type="match status" value="1"/>
</dbReference>
<sequence length="274" mass="29567">MTTMRWTSRLTYGYSSSSSAAVIASRSDVCLIDCRIPELGGQACLELQAQAGNKRGSVKNSSSFLKATTTTLLHTIGESEQGFFVAHINGYLGDDPFLKNYLPLDPASDDLFNLAKDGVLLCKMINVAVPGTIDERAINTKRVLNPWERNENHTLCLNSAKAIGCTVVNIGTQDLVEGRVNQKMILILTASIMYWSLQQPSEEPDQCESCVDDSSIHRAASEISIDDITSEKAPSDWEDGSLTASFISNIASDDAISETSEIENGSSTTTTIGG</sequence>
<keyword evidence="2" id="KW-0677">Repeat</keyword>
<dbReference type="GO" id="GO:0005884">
    <property type="term" value="C:actin filament"/>
    <property type="evidence" value="ECO:0007669"/>
    <property type="project" value="TreeGrafter"/>
</dbReference>
<comment type="caution">
    <text evidence="5">The sequence shown here is derived from an EMBL/GenBank/DDBJ whole genome shotgun (WGS) entry which is preliminary data.</text>
</comment>
<gene>
    <name evidence="5" type="ORF">B296_00050577</name>
</gene>
<evidence type="ECO:0000256" key="3">
    <source>
        <dbReference type="ARBA" id="ARBA00023203"/>
    </source>
</evidence>
<organism evidence="5 6">
    <name type="scientific">Ensete ventricosum</name>
    <name type="common">Abyssinian banana</name>
    <name type="synonym">Musa ensete</name>
    <dbReference type="NCBI Taxonomy" id="4639"/>
    <lineage>
        <taxon>Eukaryota</taxon>
        <taxon>Viridiplantae</taxon>
        <taxon>Streptophyta</taxon>
        <taxon>Embryophyta</taxon>
        <taxon>Tracheophyta</taxon>
        <taxon>Spermatophyta</taxon>
        <taxon>Magnoliopsida</taxon>
        <taxon>Liliopsida</taxon>
        <taxon>Zingiberales</taxon>
        <taxon>Musaceae</taxon>
        <taxon>Ensete</taxon>
    </lineage>
</organism>
<dbReference type="EMBL" id="AMZH03031662">
    <property type="protein sequence ID" value="RRT32525.1"/>
    <property type="molecule type" value="Genomic_DNA"/>
</dbReference>